<protein>
    <submittedName>
        <fullName evidence="3">DUF2334 domain-containing protein</fullName>
    </submittedName>
</protein>
<dbReference type="AlphaFoldDB" id="A0A845R0F0"/>
<dbReference type="InterPro" id="IPR050248">
    <property type="entry name" value="Polysacc_deacetylase_ArnD"/>
</dbReference>
<feature type="transmembrane region" description="Helical" evidence="1">
    <location>
        <begin position="12"/>
        <end position="29"/>
    </location>
</feature>
<evidence type="ECO:0000313" key="4">
    <source>
        <dbReference type="Proteomes" id="UP000467132"/>
    </source>
</evidence>
<dbReference type="PANTHER" id="PTHR10587:SF80">
    <property type="entry name" value="CHITOOLIGOSACCHARIDE DEACETYLASE"/>
    <property type="match status" value="1"/>
</dbReference>
<dbReference type="PANTHER" id="PTHR10587">
    <property type="entry name" value="GLYCOSYL TRANSFERASE-RELATED"/>
    <property type="match status" value="1"/>
</dbReference>
<evidence type="ECO:0000313" key="3">
    <source>
        <dbReference type="EMBL" id="NBI07910.1"/>
    </source>
</evidence>
<keyword evidence="4" id="KW-1185">Reference proteome</keyword>
<feature type="domain" description="NodB homology" evidence="2">
    <location>
        <begin position="51"/>
        <end position="228"/>
    </location>
</feature>
<dbReference type="CDD" id="cd10950">
    <property type="entry name" value="CE4_BsYlxY_like"/>
    <property type="match status" value="1"/>
</dbReference>
<dbReference type="Gene3D" id="3.20.20.370">
    <property type="entry name" value="Glycoside hydrolase/deacetylase"/>
    <property type="match status" value="1"/>
</dbReference>
<comment type="caution">
    <text evidence="3">The sequence shown here is derived from an EMBL/GenBank/DDBJ whole genome shotgun (WGS) entry which is preliminary data.</text>
</comment>
<keyword evidence="1" id="KW-0812">Transmembrane</keyword>
<dbReference type="EMBL" id="QXXA01000016">
    <property type="protein sequence ID" value="NBI07910.1"/>
    <property type="molecule type" value="Genomic_DNA"/>
</dbReference>
<dbReference type="GO" id="GO:0016810">
    <property type="term" value="F:hydrolase activity, acting on carbon-nitrogen (but not peptide) bonds"/>
    <property type="evidence" value="ECO:0007669"/>
    <property type="project" value="InterPro"/>
</dbReference>
<evidence type="ECO:0000259" key="2">
    <source>
        <dbReference type="PROSITE" id="PS51677"/>
    </source>
</evidence>
<dbReference type="GO" id="GO:0016020">
    <property type="term" value="C:membrane"/>
    <property type="evidence" value="ECO:0007669"/>
    <property type="project" value="TreeGrafter"/>
</dbReference>
<sequence length="235" mass="27391">MKIFYIKYKIIYIILIFMIILSLFIYLYFRNQSIHTFNNSNIYYEGNSNKNAVSFACNVDWGEELISDMLKIFDDSNIKITFFVTGKWAEKNPEMLREMYKNGHEIGSHGYMHRNYGDLSYTLNLEEIKKADTIIAKIIGKKPKLFAPPSGSFNDSTIQAAKEENHNVIMWTVDTIDWRKDSTKDIIIDRVISKTNRNSIILMHPKEETIKALPIIIEKLKDKGFSIEKISDILN</sequence>
<proteinExistence type="predicted"/>
<dbReference type="PROSITE" id="PS51677">
    <property type="entry name" value="NODB"/>
    <property type="match status" value="1"/>
</dbReference>
<dbReference type="InterPro" id="IPR011330">
    <property type="entry name" value="Glyco_hydro/deAcase_b/a-brl"/>
</dbReference>
<dbReference type="Pfam" id="PF01522">
    <property type="entry name" value="Polysacc_deac_1"/>
    <property type="match status" value="1"/>
</dbReference>
<keyword evidence="1" id="KW-1133">Transmembrane helix</keyword>
<dbReference type="InterPro" id="IPR002509">
    <property type="entry name" value="NODB_dom"/>
</dbReference>
<keyword evidence="1" id="KW-0472">Membrane</keyword>
<dbReference type="OrthoDB" id="9806342at2"/>
<evidence type="ECO:0000256" key="1">
    <source>
        <dbReference type="SAM" id="Phobius"/>
    </source>
</evidence>
<accession>A0A845R0F0</accession>
<dbReference type="GO" id="GO:0005975">
    <property type="term" value="P:carbohydrate metabolic process"/>
    <property type="evidence" value="ECO:0007669"/>
    <property type="project" value="InterPro"/>
</dbReference>
<dbReference type="SUPFAM" id="SSF88713">
    <property type="entry name" value="Glycoside hydrolase/deacetylase"/>
    <property type="match status" value="1"/>
</dbReference>
<gene>
    <name evidence="3" type="ORF">D3Z33_13700</name>
</gene>
<reference evidence="3 4" key="1">
    <citation type="submission" date="2018-08" db="EMBL/GenBank/DDBJ databases">
        <title>Murine metabolic-syndrome-specific gut microbial biobank.</title>
        <authorList>
            <person name="Liu C."/>
        </authorList>
    </citation>
    <scope>NUCLEOTIDE SEQUENCE [LARGE SCALE GENOMIC DNA]</scope>
    <source>
        <strain evidence="3 4">583</strain>
    </source>
</reference>
<name>A0A845R0F0_9CLOT</name>
<organism evidence="3 4">
    <name type="scientific">Senegalia massiliensis</name>
    <dbReference type="NCBI Taxonomy" id="1720316"/>
    <lineage>
        <taxon>Bacteria</taxon>
        <taxon>Bacillati</taxon>
        <taxon>Bacillota</taxon>
        <taxon>Clostridia</taxon>
        <taxon>Eubacteriales</taxon>
        <taxon>Clostridiaceae</taxon>
        <taxon>Senegalia</taxon>
    </lineage>
</organism>
<dbReference type="RefSeq" id="WP_160198374.1">
    <property type="nucleotide sequence ID" value="NZ_QXXA01000016.1"/>
</dbReference>
<dbReference type="Proteomes" id="UP000467132">
    <property type="component" value="Unassembled WGS sequence"/>
</dbReference>